<accession>A0A9Q4GMI6</accession>
<protein>
    <recommendedName>
        <fullName evidence="4">Serine hydrolase</fullName>
    </recommendedName>
</protein>
<evidence type="ECO:0000256" key="1">
    <source>
        <dbReference type="SAM" id="MobiDB-lite"/>
    </source>
</evidence>
<proteinExistence type="predicted"/>
<name>A0A9Q4GMI6_9CORY</name>
<dbReference type="InterPro" id="IPR012338">
    <property type="entry name" value="Beta-lactam/transpept-like"/>
</dbReference>
<dbReference type="PROSITE" id="PS51257">
    <property type="entry name" value="PROKAR_LIPOPROTEIN"/>
    <property type="match status" value="1"/>
</dbReference>
<organism evidence="2 3">
    <name type="scientific">Corynebacterium pygosceleis</name>
    <dbReference type="NCBI Taxonomy" id="2800406"/>
    <lineage>
        <taxon>Bacteria</taxon>
        <taxon>Bacillati</taxon>
        <taxon>Actinomycetota</taxon>
        <taxon>Actinomycetes</taxon>
        <taxon>Mycobacteriales</taxon>
        <taxon>Corynebacteriaceae</taxon>
        <taxon>Corynebacterium</taxon>
    </lineage>
</organism>
<reference evidence="2" key="1">
    <citation type="submission" date="2022-11" db="EMBL/GenBank/DDBJ databases">
        <title>Corynebacterium sp. isolated from Penguins.</title>
        <authorList>
            <person name="Sedlar K."/>
            <person name="Svec P."/>
        </authorList>
    </citation>
    <scope>NUCLEOTIDE SEQUENCE</scope>
    <source>
        <strain evidence="2">P7374</strain>
    </source>
</reference>
<dbReference type="AlphaFoldDB" id="A0A9Q4GMI6"/>
<dbReference type="RefSeq" id="WP_248168537.1">
    <property type="nucleotide sequence ID" value="NZ_JALNJA010000005.1"/>
</dbReference>
<sequence length="311" mass="32030">MRGGRAAPFLCAPALVVALTSCTIPTGDRGDAAEDAPVSATTSREATPWVTGDTPTTSRAPELQRAADRISAAAVGDGGVGVALDDGRDTVTAGTVLTGPAWSTVKIPVSMAVLFHGAGDKDIAETVDRAVTSSDNAAFDTLWYSLGGGADAATATERILRRAGDDTTVTPEITRPGFSAAGQTPWALSDQAGFAQRLTCVPGAGAVLTAMNGIVDDQSYGLGRVPDLPFKGGWGPDENGDYLVRQFGVLRTPGGHLGVALAVHPDDGTYDTGREMLDRMARALETEIDAGTFVDAAECEPESPPEDSSRP</sequence>
<dbReference type="EMBL" id="JAPMKU010000006">
    <property type="protein sequence ID" value="MCX7469325.1"/>
    <property type="molecule type" value="Genomic_DNA"/>
</dbReference>
<feature type="region of interest" description="Disordered" evidence="1">
    <location>
        <begin position="26"/>
        <end position="58"/>
    </location>
</feature>
<evidence type="ECO:0000313" key="3">
    <source>
        <dbReference type="Proteomes" id="UP001071478"/>
    </source>
</evidence>
<evidence type="ECO:0000313" key="2">
    <source>
        <dbReference type="EMBL" id="MCX7469325.1"/>
    </source>
</evidence>
<evidence type="ECO:0008006" key="4">
    <source>
        <dbReference type="Google" id="ProtNLM"/>
    </source>
</evidence>
<dbReference type="Gene3D" id="3.40.710.10">
    <property type="entry name" value="DD-peptidase/beta-lactamase superfamily"/>
    <property type="match status" value="1"/>
</dbReference>
<comment type="caution">
    <text evidence="2">The sequence shown here is derived from an EMBL/GenBank/DDBJ whole genome shotgun (WGS) entry which is preliminary data.</text>
</comment>
<dbReference type="Proteomes" id="UP001071478">
    <property type="component" value="Unassembled WGS sequence"/>
</dbReference>
<dbReference type="SUPFAM" id="SSF56601">
    <property type="entry name" value="beta-lactamase/transpeptidase-like"/>
    <property type="match status" value="1"/>
</dbReference>
<gene>
    <name evidence="2" type="ORF">OS129_10645</name>
</gene>